<name>A0ABQ2DFU8_9DEIO</name>
<evidence type="ECO:0000313" key="2">
    <source>
        <dbReference type="Proteomes" id="UP000632222"/>
    </source>
</evidence>
<protein>
    <recommendedName>
        <fullName evidence="3">DUF4179 domain-containing protein</fullName>
    </recommendedName>
</protein>
<organism evidence="1 2">
    <name type="scientific">Deinococcus roseus</name>
    <dbReference type="NCBI Taxonomy" id="392414"/>
    <lineage>
        <taxon>Bacteria</taxon>
        <taxon>Thermotogati</taxon>
        <taxon>Deinococcota</taxon>
        <taxon>Deinococci</taxon>
        <taxon>Deinococcales</taxon>
        <taxon>Deinococcaceae</taxon>
        <taxon>Deinococcus</taxon>
    </lineage>
</organism>
<dbReference type="RefSeq" id="WP_189008261.1">
    <property type="nucleotide sequence ID" value="NZ_BMOD01000035.1"/>
</dbReference>
<keyword evidence="2" id="KW-1185">Reference proteome</keyword>
<dbReference type="Proteomes" id="UP000632222">
    <property type="component" value="Unassembled WGS sequence"/>
</dbReference>
<comment type="caution">
    <text evidence="1">The sequence shown here is derived from an EMBL/GenBank/DDBJ whole genome shotgun (WGS) entry which is preliminary data.</text>
</comment>
<accession>A0ABQ2DFU8</accession>
<dbReference type="NCBIfam" id="NF038403">
    <property type="entry name" value="perm_prefix_1"/>
    <property type="match status" value="1"/>
</dbReference>
<evidence type="ECO:0008006" key="3">
    <source>
        <dbReference type="Google" id="ProtNLM"/>
    </source>
</evidence>
<dbReference type="InterPro" id="IPR047928">
    <property type="entry name" value="Perm_prefix_1"/>
</dbReference>
<reference evidence="2" key="1">
    <citation type="journal article" date="2019" name="Int. J. Syst. Evol. Microbiol.">
        <title>The Global Catalogue of Microorganisms (GCM) 10K type strain sequencing project: providing services to taxonomists for standard genome sequencing and annotation.</title>
        <authorList>
            <consortium name="The Broad Institute Genomics Platform"/>
            <consortium name="The Broad Institute Genome Sequencing Center for Infectious Disease"/>
            <person name="Wu L."/>
            <person name="Ma J."/>
        </authorList>
    </citation>
    <scope>NUCLEOTIDE SEQUENCE [LARGE SCALE GENOMIC DNA]</scope>
    <source>
        <strain evidence="2">JCM 14370</strain>
    </source>
</reference>
<proteinExistence type="predicted"/>
<evidence type="ECO:0000313" key="1">
    <source>
        <dbReference type="EMBL" id="GGJ56306.1"/>
    </source>
</evidence>
<sequence>MLSRAERYIQTCTHGLPPKSRQLVALELRGHIQERTREWMEQGLPHPEALNRTLEELGAPAQIGAGFRTVHWNHTLLRSVMLCALVVALSPGLFRSSLPALALTNEAFIQRHQAEELLSSLGLTSPVELPDPPINVSFNYKGKDMVRTPSLRWNDQPFVNISYLLLALKQAGPIHVQGWNNPVLSVENTRVSLGSPEKPITAYPIYLSELQRIIGSQYSGQRMVFATPSSQENRSGFFLSAPQRSGEVYALVAAHQSEDGLEFAMDVLPSSADGLLNFELGYLFTHLQLYGSWNAFQTASLHAPYGASASRPVPAMLVSLSSTLDGTFTVLPRSGIFTAN</sequence>
<gene>
    <name evidence="1" type="ORF">GCM10008938_48100</name>
</gene>
<dbReference type="EMBL" id="BMOD01000035">
    <property type="protein sequence ID" value="GGJ56306.1"/>
    <property type="molecule type" value="Genomic_DNA"/>
</dbReference>